<dbReference type="PANTHER" id="PTHR46401:SF2">
    <property type="entry name" value="GLYCOSYLTRANSFERASE WBBK-RELATED"/>
    <property type="match status" value="1"/>
</dbReference>
<dbReference type="Pfam" id="PF00534">
    <property type="entry name" value="Glycos_transf_1"/>
    <property type="match status" value="1"/>
</dbReference>
<comment type="caution">
    <text evidence="3">The sequence shown here is derived from an EMBL/GenBank/DDBJ whole genome shotgun (WGS) entry which is preliminary data.</text>
</comment>
<dbReference type="PATRIC" id="fig|1202724.3.peg.4207"/>
<dbReference type="CDD" id="cd03809">
    <property type="entry name" value="GT4_MtfB-like"/>
    <property type="match status" value="1"/>
</dbReference>
<dbReference type="Proteomes" id="UP000037755">
    <property type="component" value="Unassembled WGS sequence"/>
</dbReference>
<evidence type="ECO:0000256" key="1">
    <source>
        <dbReference type="ARBA" id="ARBA00022679"/>
    </source>
</evidence>
<dbReference type="GO" id="GO:0016757">
    <property type="term" value="F:glycosyltransferase activity"/>
    <property type="evidence" value="ECO:0007669"/>
    <property type="project" value="InterPro"/>
</dbReference>
<name>A0A0M9VJT8_9FLAO</name>
<keyword evidence="4" id="KW-1185">Reference proteome</keyword>
<evidence type="ECO:0000313" key="4">
    <source>
        <dbReference type="Proteomes" id="UP000037755"/>
    </source>
</evidence>
<gene>
    <name evidence="3" type="ORF">AM493_20310</name>
</gene>
<reference evidence="3 4" key="1">
    <citation type="submission" date="2015-08" db="EMBL/GenBank/DDBJ databases">
        <title>Whole genome sequence of Flavobacterium akiainvivens IK-1T, from decaying Wikstroemia oahuensis, an endemic Hawaiian shrub.</title>
        <authorList>
            <person name="Wan X."/>
            <person name="Hou S."/>
            <person name="Saito J."/>
            <person name="Donachie S."/>
        </authorList>
    </citation>
    <scope>NUCLEOTIDE SEQUENCE [LARGE SCALE GENOMIC DNA]</scope>
    <source>
        <strain evidence="3 4">IK-1</strain>
    </source>
</reference>
<dbReference type="InterPro" id="IPR001296">
    <property type="entry name" value="Glyco_trans_1"/>
</dbReference>
<dbReference type="Gene3D" id="3.40.50.2000">
    <property type="entry name" value="Glycogen Phosphorylase B"/>
    <property type="match status" value="2"/>
</dbReference>
<dbReference type="PANTHER" id="PTHR46401">
    <property type="entry name" value="GLYCOSYLTRANSFERASE WBBK-RELATED"/>
    <property type="match status" value="1"/>
</dbReference>
<accession>A0A0M9VJT8</accession>
<organism evidence="3 4">
    <name type="scientific">Flavobacterium akiainvivens</name>
    <dbReference type="NCBI Taxonomy" id="1202724"/>
    <lineage>
        <taxon>Bacteria</taxon>
        <taxon>Pseudomonadati</taxon>
        <taxon>Bacteroidota</taxon>
        <taxon>Flavobacteriia</taxon>
        <taxon>Flavobacteriales</taxon>
        <taxon>Flavobacteriaceae</taxon>
        <taxon>Flavobacterium</taxon>
    </lineage>
</organism>
<dbReference type="EMBL" id="LIYD01000005">
    <property type="protein sequence ID" value="KOS08129.1"/>
    <property type="molecule type" value="Genomic_DNA"/>
</dbReference>
<dbReference type="RefSeq" id="WP_054409993.1">
    <property type="nucleotide sequence ID" value="NZ_FOYA01000017.1"/>
</dbReference>
<feature type="domain" description="Glycosyl transferase family 1" evidence="2">
    <location>
        <begin position="179"/>
        <end position="296"/>
    </location>
</feature>
<keyword evidence="1 3" id="KW-0808">Transferase</keyword>
<dbReference type="OrthoDB" id="9801609at2"/>
<dbReference type="AlphaFoldDB" id="A0A0M9VJT8"/>
<dbReference type="STRING" id="1202724.AM493_20310"/>
<evidence type="ECO:0000259" key="2">
    <source>
        <dbReference type="Pfam" id="PF00534"/>
    </source>
</evidence>
<dbReference type="SUPFAM" id="SSF53756">
    <property type="entry name" value="UDP-Glycosyltransferase/glycogen phosphorylase"/>
    <property type="match status" value="1"/>
</dbReference>
<protein>
    <submittedName>
        <fullName evidence="3">Glycosyl transferase family 1</fullName>
    </submittedName>
</protein>
<proteinExistence type="predicted"/>
<sequence length="356" mass="40506">MAKKIILEAHNIKNPTTGFGVFNHSLLTAMAKKDLSGLDIKLCTYKPAQLKAEFGSAFKYKKVFGFSRYPQFRVRDSHDLWHSLNQNTKIEPRRVSKYLLTVHDVNFADDMAPADLCGKRTHLFREKLERATAITYISEYAKRHTHEFFRVPNVPEYVIYNGNPVTSLENTDSYVPDVPVDAPYIYSLGDFLEKKNFVSLVKMMPHLPGYNLIISGNNQRAYAEEVRLAIDTLGLGNRVFLNGKVSNTGKQYFMKNCAAFALPSKAEGFGLPPIEAMTFGRPIFLANRASLPEVGGPNAFYWDDFAPEYMAKVFLAGLEAYHNRPDFYIDAYKQQAARFNWNDAAQQYLDVYNSIL</sequence>
<evidence type="ECO:0000313" key="3">
    <source>
        <dbReference type="EMBL" id="KOS08129.1"/>
    </source>
</evidence>
<dbReference type="GO" id="GO:0009103">
    <property type="term" value="P:lipopolysaccharide biosynthetic process"/>
    <property type="evidence" value="ECO:0007669"/>
    <property type="project" value="TreeGrafter"/>
</dbReference>